<dbReference type="InterPro" id="IPR000836">
    <property type="entry name" value="PRTase_dom"/>
</dbReference>
<name>A0A7X5QSR6_9GAMM</name>
<keyword evidence="1" id="KW-0378">Hydrolase</keyword>
<evidence type="ECO:0000259" key="3">
    <source>
        <dbReference type="Pfam" id="PF01738"/>
    </source>
</evidence>
<organism evidence="4 5">
    <name type="scientific">Luteibacter yeojuensis</name>
    <dbReference type="NCBI Taxonomy" id="345309"/>
    <lineage>
        <taxon>Bacteria</taxon>
        <taxon>Pseudomonadati</taxon>
        <taxon>Pseudomonadota</taxon>
        <taxon>Gammaproteobacteria</taxon>
        <taxon>Lysobacterales</taxon>
        <taxon>Rhodanobacteraceae</taxon>
        <taxon>Luteibacter</taxon>
    </lineage>
</organism>
<dbReference type="SUPFAM" id="SSF53474">
    <property type="entry name" value="alpha/beta-Hydrolases"/>
    <property type="match status" value="1"/>
</dbReference>
<dbReference type="Proteomes" id="UP000518878">
    <property type="component" value="Unassembled WGS sequence"/>
</dbReference>
<dbReference type="Pfam" id="PF01738">
    <property type="entry name" value="DLH"/>
    <property type="match status" value="1"/>
</dbReference>
<feature type="domain" description="Phosphoribosyltransferase" evidence="2">
    <location>
        <begin position="23"/>
        <end position="184"/>
    </location>
</feature>
<keyword evidence="5" id="KW-1185">Reference proteome</keyword>
<dbReference type="InterPro" id="IPR029057">
    <property type="entry name" value="PRTase-like"/>
</dbReference>
<reference evidence="4 5" key="1">
    <citation type="journal article" date="2006" name="Int. J. Syst. Evol. Microbiol.">
        <title>Dyella yeojuensis sp. nov., isolated from greenhouse soil in Korea.</title>
        <authorList>
            <person name="Kim B.Y."/>
            <person name="Weon H.Y."/>
            <person name="Lee K.H."/>
            <person name="Seok S.J."/>
            <person name="Kwon S.W."/>
            <person name="Go S.J."/>
            <person name="Stackebrandt E."/>
        </authorList>
    </citation>
    <scope>NUCLEOTIDE SEQUENCE [LARGE SCALE GENOMIC DNA]</scope>
    <source>
        <strain evidence="4 5">DSM 17673</strain>
    </source>
</reference>
<dbReference type="EMBL" id="JAAQTL010000001">
    <property type="protein sequence ID" value="NID14625.1"/>
    <property type="molecule type" value="Genomic_DNA"/>
</dbReference>
<dbReference type="PANTHER" id="PTHR22946:SF9">
    <property type="entry name" value="POLYKETIDE TRANSFERASE AF380"/>
    <property type="match status" value="1"/>
</dbReference>
<dbReference type="SUPFAM" id="SSF53271">
    <property type="entry name" value="PRTase-like"/>
    <property type="match status" value="1"/>
</dbReference>
<accession>A0A7X5QSR6</accession>
<sequence length="432" mass="45794">MLPATHVTFRDRTDAGEQLAAALAGLRGTHPLVLGIPRGGVVIARAVADRLDGDLDVVLVRKIGAPGNEEFAIGAIDESGHAEISGDATQLRVSEAYVRREASRQFARIAERRRLYSPHRSPHDPKGRVVVVVDDGLATGATMRAALTAIRRHGPARLLAAVPVASADRLPSIRELADEVVCLSVPRHFRSVGEHYLSFPAVEDAEVIRLLRNPVRPATAPFASAMRFAVDGIVLEGDLRVPSDAKGCVVFVHGSGSSRRSTRNKHVARSLEDLGFATLLFDLLSPDEDAAFSERFNIAKLARRLDAVLDSLADEPRVKNMPIGLFGASTGAAAAIAVAAHRDDIRALVSRGGRPDLAGAVALAKVAAPTLFIVGGADTQVVPLNRQALAALPGVAELLLVPNATHLFEEPGALDQVAAMAGDWFARWLAPG</sequence>
<evidence type="ECO:0000259" key="2">
    <source>
        <dbReference type="Pfam" id="PF00156"/>
    </source>
</evidence>
<evidence type="ECO:0000313" key="5">
    <source>
        <dbReference type="Proteomes" id="UP000518878"/>
    </source>
</evidence>
<dbReference type="InterPro" id="IPR029058">
    <property type="entry name" value="AB_hydrolase_fold"/>
</dbReference>
<gene>
    <name evidence="4" type="ORF">HBF32_03990</name>
</gene>
<dbReference type="CDD" id="cd06223">
    <property type="entry name" value="PRTases_typeI"/>
    <property type="match status" value="1"/>
</dbReference>
<dbReference type="InterPro" id="IPR050261">
    <property type="entry name" value="FrsA_esterase"/>
</dbReference>
<dbReference type="Pfam" id="PF00156">
    <property type="entry name" value="Pribosyltran"/>
    <property type="match status" value="1"/>
</dbReference>
<dbReference type="GO" id="GO:0052689">
    <property type="term" value="F:carboxylic ester hydrolase activity"/>
    <property type="evidence" value="ECO:0007669"/>
    <property type="project" value="UniProtKB-ARBA"/>
</dbReference>
<dbReference type="InterPro" id="IPR002925">
    <property type="entry name" value="Dienelactn_hydro"/>
</dbReference>
<proteinExistence type="predicted"/>
<dbReference type="RefSeq" id="WP_166698328.1">
    <property type="nucleotide sequence ID" value="NZ_JAAQTL010000001.1"/>
</dbReference>
<keyword evidence="4" id="KW-0328">Glycosyltransferase</keyword>
<dbReference type="Gene3D" id="3.30.1310.20">
    <property type="entry name" value="PRTase-like"/>
    <property type="match status" value="1"/>
</dbReference>
<evidence type="ECO:0000313" key="4">
    <source>
        <dbReference type="EMBL" id="NID14625.1"/>
    </source>
</evidence>
<dbReference type="PANTHER" id="PTHR22946">
    <property type="entry name" value="DIENELACTONE HYDROLASE DOMAIN-CONTAINING PROTEIN-RELATED"/>
    <property type="match status" value="1"/>
</dbReference>
<dbReference type="Gene3D" id="3.40.50.2020">
    <property type="match status" value="1"/>
</dbReference>
<comment type="caution">
    <text evidence="4">The sequence shown here is derived from an EMBL/GenBank/DDBJ whole genome shotgun (WGS) entry which is preliminary data.</text>
</comment>
<keyword evidence="4" id="KW-0808">Transferase</keyword>
<dbReference type="Gene3D" id="3.40.50.1820">
    <property type="entry name" value="alpha/beta hydrolase"/>
    <property type="match status" value="1"/>
</dbReference>
<dbReference type="AlphaFoldDB" id="A0A7X5QSR6"/>
<dbReference type="GO" id="GO:0016757">
    <property type="term" value="F:glycosyltransferase activity"/>
    <property type="evidence" value="ECO:0007669"/>
    <property type="project" value="UniProtKB-KW"/>
</dbReference>
<protein>
    <submittedName>
        <fullName evidence="4">Phosphoribosyltransferase</fullName>
    </submittedName>
</protein>
<evidence type="ECO:0000256" key="1">
    <source>
        <dbReference type="ARBA" id="ARBA00022801"/>
    </source>
</evidence>
<feature type="domain" description="Dienelactone hydrolase" evidence="3">
    <location>
        <begin position="244"/>
        <end position="421"/>
    </location>
</feature>